<feature type="transmembrane region" description="Helical" evidence="1">
    <location>
        <begin position="35"/>
        <end position="55"/>
    </location>
</feature>
<reference evidence="2 3" key="1">
    <citation type="submission" date="2018-08" db="EMBL/GenBank/DDBJ databases">
        <title>Genomic Encyclopedia of Archaeal and Bacterial Type Strains, Phase II (KMG-II): from individual species to whole genera.</title>
        <authorList>
            <person name="Goeker M."/>
        </authorList>
    </citation>
    <scope>NUCLEOTIDE SEQUENCE [LARGE SCALE GENOMIC DNA]</scope>
    <source>
        <strain evidence="2 3">DSM 45791</strain>
    </source>
</reference>
<protein>
    <submittedName>
        <fullName evidence="2">Uncharacterized protein</fullName>
    </submittedName>
</protein>
<feature type="transmembrane region" description="Helical" evidence="1">
    <location>
        <begin position="75"/>
        <end position="96"/>
    </location>
</feature>
<keyword evidence="1" id="KW-0812">Transmembrane</keyword>
<evidence type="ECO:0000256" key="1">
    <source>
        <dbReference type="SAM" id="Phobius"/>
    </source>
</evidence>
<gene>
    <name evidence="2" type="ORF">BCF44_12245</name>
</gene>
<keyword evidence="1" id="KW-1133">Transmembrane helix</keyword>
<sequence>MTAAPQLTVIPNRVYRGDGEFAVPRLLLPSPRHRGLWQGVGAVALTTEAVVAAVAARLAWTAGTATDQALHQHGLSAQVGLITFVATLYAGVRWLGLGEFLQRRLSPVALLGFPWERVPASQVEVGDWVRVPGRPTRASRVHRVVHHGQMVTVTLLNGHTATVCGYSSRWWCACTW</sequence>
<evidence type="ECO:0000313" key="2">
    <source>
        <dbReference type="EMBL" id="REH31022.1"/>
    </source>
</evidence>
<comment type="caution">
    <text evidence="2">The sequence shown here is derived from an EMBL/GenBank/DDBJ whole genome shotgun (WGS) entry which is preliminary data.</text>
</comment>
<dbReference type="Proteomes" id="UP000256269">
    <property type="component" value="Unassembled WGS sequence"/>
</dbReference>
<dbReference type="EMBL" id="QUNO01000022">
    <property type="protein sequence ID" value="REH31022.1"/>
    <property type="molecule type" value="Genomic_DNA"/>
</dbReference>
<proteinExistence type="predicted"/>
<keyword evidence="1" id="KW-0472">Membrane</keyword>
<organism evidence="2 3">
    <name type="scientific">Kutzneria buriramensis</name>
    <dbReference type="NCBI Taxonomy" id="1045776"/>
    <lineage>
        <taxon>Bacteria</taxon>
        <taxon>Bacillati</taxon>
        <taxon>Actinomycetota</taxon>
        <taxon>Actinomycetes</taxon>
        <taxon>Pseudonocardiales</taxon>
        <taxon>Pseudonocardiaceae</taxon>
        <taxon>Kutzneria</taxon>
    </lineage>
</organism>
<keyword evidence="3" id="KW-1185">Reference proteome</keyword>
<evidence type="ECO:0000313" key="3">
    <source>
        <dbReference type="Proteomes" id="UP000256269"/>
    </source>
</evidence>
<accession>A0A3E0GY91</accession>
<dbReference type="RefSeq" id="WP_116180845.1">
    <property type="nucleotide sequence ID" value="NZ_CP144376.1"/>
</dbReference>
<dbReference type="AlphaFoldDB" id="A0A3E0GY91"/>
<name>A0A3E0GY91_9PSEU</name>